<dbReference type="Proteomes" id="UP000561326">
    <property type="component" value="Unassembled WGS sequence"/>
</dbReference>
<dbReference type="Pfam" id="PF10076">
    <property type="entry name" value="Phage_Mu_Gp48"/>
    <property type="match status" value="1"/>
</dbReference>
<evidence type="ECO:0000313" key="2">
    <source>
        <dbReference type="Proteomes" id="UP000561326"/>
    </source>
</evidence>
<gene>
    <name evidence="1" type="ORF">HF838_22445</name>
</gene>
<sequence>MTVLVPLKYRKRIPPIHYEDKHAALLFQALDAEFALHQSRIKDMRDQFFIHKATWGLAVWEKLFGLPIGVGTYEERRLKVFEKYYARLPFTPSVLLALANHVSQLKNAQVEEVFDQKIIRFIFQLEDAVDVTHLYKTFMKMRRVHVHGFSIATNADETIEIDERITCNLRRYHTVEEFQVGMTPLKYEDEVMLE</sequence>
<reference evidence="1 2" key="1">
    <citation type="submission" date="2020-04" db="EMBL/GenBank/DDBJ databases">
        <authorList>
            <person name="Hitch T.C.A."/>
            <person name="Wylensek D."/>
            <person name="Clavel T."/>
        </authorList>
    </citation>
    <scope>NUCLEOTIDE SEQUENCE [LARGE SCALE GENOMIC DNA]</scope>
    <source>
        <strain evidence="1 2">WB01_D5_05</strain>
    </source>
</reference>
<dbReference type="AlphaFoldDB" id="A0A848D4F6"/>
<name>A0A848D4F6_ANEAE</name>
<dbReference type="RefSeq" id="WP_168976467.1">
    <property type="nucleotide sequence ID" value="NZ_JABAGO010000060.1"/>
</dbReference>
<organism evidence="1 2">
    <name type="scientific">Aneurinibacillus aneurinilyticus</name>
    <name type="common">Bacillus aneurinolyticus</name>
    <dbReference type="NCBI Taxonomy" id="1391"/>
    <lineage>
        <taxon>Bacteria</taxon>
        <taxon>Bacillati</taxon>
        <taxon>Bacillota</taxon>
        <taxon>Bacilli</taxon>
        <taxon>Bacillales</taxon>
        <taxon>Paenibacillaceae</taxon>
        <taxon>Aneurinibacillus group</taxon>
        <taxon>Aneurinibacillus</taxon>
    </lineage>
</organism>
<proteinExistence type="predicted"/>
<evidence type="ECO:0000313" key="1">
    <source>
        <dbReference type="EMBL" id="NMF00977.1"/>
    </source>
</evidence>
<dbReference type="EMBL" id="JABAGO010000060">
    <property type="protein sequence ID" value="NMF00977.1"/>
    <property type="molecule type" value="Genomic_DNA"/>
</dbReference>
<accession>A0A848D4F6</accession>
<comment type="caution">
    <text evidence="1">The sequence shown here is derived from an EMBL/GenBank/DDBJ whole genome shotgun (WGS) entry which is preliminary data.</text>
</comment>
<dbReference type="InterPro" id="IPR018755">
    <property type="entry name" value="Phage_Mu_Gp48"/>
</dbReference>
<protein>
    <submittedName>
        <fullName evidence="1">DUF2313 domain-containing protein</fullName>
    </submittedName>
</protein>